<comment type="subcellular location">
    <subcellularLocation>
        <location evidence="7">Cell membrane</location>
        <topology evidence="7">Peripheral membrane protein</topology>
    </subcellularLocation>
    <subcellularLocation>
        <location evidence="1">Membrane</location>
    </subcellularLocation>
</comment>
<organism evidence="8 9">
    <name type="scientific">Stackebrandtia albiflava</name>
    <dbReference type="NCBI Taxonomy" id="406432"/>
    <lineage>
        <taxon>Bacteria</taxon>
        <taxon>Bacillati</taxon>
        <taxon>Actinomycetota</taxon>
        <taxon>Actinomycetes</taxon>
        <taxon>Glycomycetales</taxon>
        <taxon>Glycomycetaceae</taxon>
        <taxon>Stackebrandtia</taxon>
    </lineage>
</organism>
<dbReference type="Proteomes" id="UP000321617">
    <property type="component" value="Unassembled WGS sequence"/>
</dbReference>
<evidence type="ECO:0000256" key="4">
    <source>
        <dbReference type="ARBA" id="ARBA00023065"/>
    </source>
</evidence>
<sequence length="274" mass="29092">MAFAGQESLQAGQDALAAYAKRVKTDTLLKVAGEILSVRDVFASEPRLRRALTDPGREGADRASLAEQVLTGKVTPGTLKIVLALVKGRWGTPGELLDGLETVGVDAMLTAGSADDVLSDVEDELFRFRRLVDGDFELAGVIGNTSADPAGRAELVNSLLSGRANPITVRLAELAVRGYGGRGFDAGLAALIDRTAAKRDLQVAYITVAAPLPQDQENQLVERLSRIQGRRLSAKVTVDPEIVGGIRVQIGHDLYDGTVARRLTEARKALAGGR</sequence>
<dbReference type="PRINTS" id="PR00125">
    <property type="entry name" value="ATPASEDELTA"/>
</dbReference>
<evidence type="ECO:0000313" key="8">
    <source>
        <dbReference type="EMBL" id="TWJ12467.1"/>
    </source>
</evidence>
<dbReference type="GO" id="GO:0045259">
    <property type="term" value="C:proton-transporting ATP synthase complex"/>
    <property type="evidence" value="ECO:0007669"/>
    <property type="project" value="UniProtKB-KW"/>
</dbReference>
<comment type="similarity">
    <text evidence="7">Belongs to the ATPase delta chain family.</text>
</comment>
<dbReference type="Pfam" id="PF00213">
    <property type="entry name" value="OSCP"/>
    <property type="match status" value="1"/>
</dbReference>
<comment type="caution">
    <text evidence="8">The sequence shown here is derived from an EMBL/GenBank/DDBJ whole genome shotgun (WGS) entry which is preliminary data.</text>
</comment>
<dbReference type="AlphaFoldDB" id="A0A562V3S7"/>
<proteinExistence type="inferred from homology"/>
<keyword evidence="7" id="KW-0139">CF(1)</keyword>
<reference evidence="8 9" key="1">
    <citation type="journal article" date="2013" name="Stand. Genomic Sci.">
        <title>Genomic Encyclopedia of Type Strains, Phase I: The one thousand microbial genomes (KMG-I) project.</title>
        <authorList>
            <person name="Kyrpides N.C."/>
            <person name="Woyke T."/>
            <person name="Eisen J.A."/>
            <person name="Garrity G."/>
            <person name="Lilburn T.G."/>
            <person name="Beck B.J."/>
            <person name="Whitman W.B."/>
            <person name="Hugenholtz P."/>
            <person name="Klenk H.P."/>
        </authorList>
    </citation>
    <scope>NUCLEOTIDE SEQUENCE [LARGE SCALE GENOMIC DNA]</scope>
    <source>
        <strain evidence="8 9">DSM 45044</strain>
    </source>
</reference>
<dbReference type="GO" id="GO:0005886">
    <property type="term" value="C:plasma membrane"/>
    <property type="evidence" value="ECO:0007669"/>
    <property type="project" value="UniProtKB-SubCell"/>
</dbReference>
<evidence type="ECO:0000256" key="3">
    <source>
        <dbReference type="ARBA" id="ARBA00022781"/>
    </source>
</evidence>
<keyword evidence="3 7" id="KW-0375">Hydrogen ion transport</keyword>
<keyword evidence="7" id="KW-1003">Cell membrane</keyword>
<dbReference type="PANTHER" id="PTHR11910">
    <property type="entry name" value="ATP SYNTHASE DELTA CHAIN"/>
    <property type="match status" value="1"/>
</dbReference>
<keyword evidence="2 7" id="KW-0813">Transport</keyword>
<name>A0A562V3S7_9ACTN</name>
<dbReference type="InterPro" id="IPR000711">
    <property type="entry name" value="ATPase_OSCP/dsu"/>
</dbReference>
<evidence type="ECO:0000313" key="9">
    <source>
        <dbReference type="Proteomes" id="UP000321617"/>
    </source>
</evidence>
<dbReference type="RefSeq" id="WP_147139614.1">
    <property type="nucleotide sequence ID" value="NZ_BAABIJ010000002.1"/>
</dbReference>
<dbReference type="HAMAP" id="MF_01416">
    <property type="entry name" value="ATP_synth_delta_bact"/>
    <property type="match status" value="1"/>
</dbReference>
<keyword evidence="4 7" id="KW-0406">Ion transport</keyword>
<dbReference type="OrthoDB" id="5242917at2"/>
<keyword evidence="6 7" id="KW-0066">ATP synthesis</keyword>
<evidence type="ECO:0000256" key="1">
    <source>
        <dbReference type="ARBA" id="ARBA00004370"/>
    </source>
</evidence>
<comment type="function">
    <text evidence="7">This protein is part of the stalk that links CF(0) to CF(1). It either transmits conformational changes from CF(0) to CF(1) or is implicated in proton conduction.</text>
</comment>
<evidence type="ECO:0000256" key="2">
    <source>
        <dbReference type="ARBA" id="ARBA00022448"/>
    </source>
</evidence>
<gene>
    <name evidence="7" type="primary">atpH</name>
    <name evidence="8" type="ORF">LX16_3225</name>
</gene>
<dbReference type="GO" id="GO:0046933">
    <property type="term" value="F:proton-transporting ATP synthase activity, rotational mechanism"/>
    <property type="evidence" value="ECO:0007669"/>
    <property type="project" value="UniProtKB-UniRule"/>
</dbReference>
<protein>
    <recommendedName>
        <fullName evidence="7">ATP synthase subunit delta</fullName>
    </recommendedName>
    <alternativeName>
        <fullName evidence="7">ATP synthase F(1) sector subunit delta</fullName>
    </alternativeName>
    <alternativeName>
        <fullName evidence="7">F-type ATPase subunit delta</fullName>
        <shortName evidence="7">F-ATPase subunit delta</shortName>
    </alternativeName>
</protein>
<accession>A0A562V3S7</accession>
<dbReference type="EMBL" id="VLLL01000006">
    <property type="protein sequence ID" value="TWJ12467.1"/>
    <property type="molecule type" value="Genomic_DNA"/>
</dbReference>
<evidence type="ECO:0000256" key="5">
    <source>
        <dbReference type="ARBA" id="ARBA00023136"/>
    </source>
</evidence>
<dbReference type="NCBIfam" id="NF009967">
    <property type="entry name" value="PRK13430.1"/>
    <property type="match status" value="1"/>
</dbReference>
<comment type="function">
    <text evidence="7">F(1)F(0) ATP synthase produces ATP from ADP in the presence of a proton or sodium gradient. F-type ATPases consist of two structural domains, F(1) containing the extramembraneous catalytic core and F(0) containing the membrane proton channel, linked together by a central stalk and a peripheral stalk. During catalysis, ATP synthesis in the catalytic domain of F(1) is coupled via a rotary mechanism of the central stalk subunits to proton translocation.</text>
</comment>
<evidence type="ECO:0000256" key="6">
    <source>
        <dbReference type="ARBA" id="ARBA00023310"/>
    </source>
</evidence>
<evidence type="ECO:0000256" key="7">
    <source>
        <dbReference type="HAMAP-Rule" id="MF_01416"/>
    </source>
</evidence>
<keyword evidence="9" id="KW-1185">Reference proteome</keyword>
<keyword evidence="5 7" id="KW-0472">Membrane</keyword>